<evidence type="ECO:0000259" key="6">
    <source>
        <dbReference type="Pfam" id="PF04893"/>
    </source>
</evidence>
<dbReference type="AlphaFoldDB" id="A0A6A4RCL4"/>
<comment type="caution">
    <text evidence="7">The sequence shown here is derived from an EMBL/GenBank/DDBJ whole genome shotgun (WGS) entry which is preliminary data.</text>
</comment>
<evidence type="ECO:0000256" key="3">
    <source>
        <dbReference type="ARBA" id="ARBA00022989"/>
    </source>
</evidence>
<dbReference type="EMBL" id="WSFO01000019">
    <property type="protein sequence ID" value="KAE9625534.1"/>
    <property type="molecule type" value="Genomic_DNA"/>
</dbReference>
<proteinExistence type="predicted"/>
<evidence type="ECO:0000256" key="2">
    <source>
        <dbReference type="ARBA" id="ARBA00022692"/>
    </source>
</evidence>
<dbReference type="RefSeq" id="WP_158981658.1">
    <property type="nucleotide sequence ID" value="NZ_WSFO01000019.1"/>
</dbReference>
<organism evidence="7 8">
    <name type="scientific">Parasedimentitalea maritima</name>
    <dbReference type="NCBI Taxonomy" id="2578117"/>
    <lineage>
        <taxon>Bacteria</taxon>
        <taxon>Pseudomonadati</taxon>
        <taxon>Pseudomonadota</taxon>
        <taxon>Alphaproteobacteria</taxon>
        <taxon>Rhodobacterales</taxon>
        <taxon>Paracoccaceae</taxon>
        <taxon>Parasedimentitalea</taxon>
    </lineage>
</organism>
<keyword evidence="3 5" id="KW-1133">Transmembrane helix</keyword>
<evidence type="ECO:0000256" key="4">
    <source>
        <dbReference type="ARBA" id="ARBA00023136"/>
    </source>
</evidence>
<dbReference type="InterPro" id="IPR006977">
    <property type="entry name" value="Yip1_dom"/>
</dbReference>
<keyword evidence="2 5" id="KW-0812">Transmembrane</keyword>
<feature type="transmembrane region" description="Helical" evidence="5">
    <location>
        <begin position="177"/>
        <end position="200"/>
    </location>
</feature>
<sequence>MVLDFWFVRGVLEQKMNIQLQPLVMLTLTEPGQAAGKILTLKWPRQVLWTGLILAIALNAIVYSFQELVFPLPSDLGLPKLSPLTYFGVMLAIQVVFVFALFAMGRWLGGQGSLEDLLVLVVWLQLLQVALQIIMTLLFLVAPLLAGLLNLAATLFGLYIFANFINEAHRLGSLWRAFGVLLMASIAIALVLSFILGLAGPSLLGLSANV</sequence>
<evidence type="ECO:0000256" key="5">
    <source>
        <dbReference type="SAM" id="Phobius"/>
    </source>
</evidence>
<name>A0A6A4RCL4_9RHOB</name>
<feature type="domain" description="Yip1" evidence="6">
    <location>
        <begin position="27"/>
        <end position="194"/>
    </location>
</feature>
<feature type="transmembrane region" description="Helical" evidence="5">
    <location>
        <begin position="117"/>
        <end position="141"/>
    </location>
</feature>
<dbReference type="GO" id="GO:0016020">
    <property type="term" value="C:membrane"/>
    <property type="evidence" value="ECO:0007669"/>
    <property type="project" value="UniProtKB-SubCell"/>
</dbReference>
<dbReference type="Proteomes" id="UP000441586">
    <property type="component" value="Unassembled WGS sequence"/>
</dbReference>
<feature type="transmembrane region" description="Helical" evidence="5">
    <location>
        <begin position="47"/>
        <end position="65"/>
    </location>
</feature>
<accession>A0A6A4RCL4</accession>
<reference evidence="7 8" key="1">
    <citation type="submission" date="2019-12" db="EMBL/GenBank/DDBJ databases">
        <authorList>
            <person name="Zhang Y.-J."/>
        </authorList>
    </citation>
    <scope>NUCLEOTIDE SEQUENCE [LARGE SCALE GENOMIC DNA]</scope>
    <source>
        <strain evidence="7 8">H18S-6</strain>
    </source>
</reference>
<feature type="transmembrane region" description="Helical" evidence="5">
    <location>
        <begin position="147"/>
        <end position="165"/>
    </location>
</feature>
<dbReference type="Pfam" id="PF04893">
    <property type="entry name" value="Yip1"/>
    <property type="match status" value="1"/>
</dbReference>
<keyword evidence="4 5" id="KW-0472">Membrane</keyword>
<evidence type="ECO:0000256" key="1">
    <source>
        <dbReference type="ARBA" id="ARBA00004141"/>
    </source>
</evidence>
<comment type="subcellular location">
    <subcellularLocation>
        <location evidence="1">Membrane</location>
        <topology evidence="1">Multi-pass membrane protein</topology>
    </subcellularLocation>
</comment>
<gene>
    <name evidence="7" type="ORF">GP644_22180</name>
</gene>
<evidence type="ECO:0000313" key="8">
    <source>
        <dbReference type="Proteomes" id="UP000441586"/>
    </source>
</evidence>
<protein>
    <recommendedName>
        <fullName evidence="6">Yip1 domain-containing protein</fullName>
    </recommendedName>
</protein>
<feature type="transmembrane region" description="Helical" evidence="5">
    <location>
        <begin position="85"/>
        <end position="105"/>
    </location>
</feature>
<evidence type="ECO:0000313" key="7">
    <source>
        <dbReference type="EMBL" id="KAE9625534.1"/>
    </source>
</evidence>